<gene>
    <name evidence="3" type="ORF">D0Z70_02755</name>
</gene>
<keyword evidence="4" id="KW-1185">Reference proteome</keyword>
<organism evidence="3 4">
    <name type="scientific">Sphingobium terrigena</name>
    <dbReference type="NCBI Taxonomy" id="2304063"/>
    <lineage>
        <taxon>Bacteria</taxon>
        <taxon>Pseudomonadati</taxon>
        <taxon>Pseudomonadota</taxon>
        <taxon>Alphaproteobacteria</taxon>
        <taxon>Sphingomonadales</taxon>
        <taxon>Sphingomonadaceae</taxon>
        <taxon>Sphingobium</taxon>
    </lineage>
</organism>
<dbReference type="Pfam" id="PF02371">
    <property type="entry name" value="Transposase_20"/>
    <property type="match status" value="1"/>
</dbReference>
<name>A0A418YX38_9SPHN</name>
<comment type="caution">
    <text evidence="3">The sequence shown here is derived from an EMBL/GenBank/DDBJ whole genome shotgun (WGS) entry which is preliminary data.</text>
</comment>
<reference evidence="3 4" key="1">
    <citation type="submission" date="2018-08" db="EMBL/GenBank/DDBJ databases">
        <title>Sphingobium sp. EO9.</title>
        <authorList>
            <person name="Park Y."/>
            <person name="Kim K.H."/>
            <person name="Jeon C.O."/>
        </authorList>
    </citation>
    <scope>NUCLEOTIDE SEQUENCE [LARGE SCALE GENOMIC DNA]</scope>
    <source>
        <strain evidence="3 4">EO9</strain>
    </source>
</reference>
<feature type="domain" description="Transposase IS116/IS110/IS902 C-terminal" evidence="2">
    <location>
        <begin position="188"/>
        <end position="265"/>
    </location>
</feature>
<evidence type="ECO:0000313" key="3">
    <source>
        <dbReference type="EMBL" id="RJG57157.1"/>
    </source>
</evidence>
<dbReference type="RefSeq" id="WP_119743871.1">
    <property type="nucleotide sequence ID" value="NZ_QVRA01000002.1"/>
</dbReference>
<dbReference type="GO" id="GO:0003677">
    <property type="term" value="F:DNA binding"/>
    <property type="evidence" value="ECO:0007669"/>
    <property type="project" value="InterPro"/>
</dbReference>
<dbReference type="Proteomes" id="UP000283469">
    <property type="component" value="Unassembled WGS sequence"/>
</dbReference>
<dbReference type="GO" id="GO:0004803">
    <property type="term" value="F:transposase activity"/>
    <property type="evidence" value="ECO:0007669"/>
    <property type="project" value="InterPro"/>
</dbReference>
<feature type="domain" description="Transposase IS110-like N-terminal" evidence="1">
    <location>
        <begin position="23"/>
        <end position="145"/>
    </location>
</feature>
<dbReference type="InterPro" id="IPR002525">
    <property type="entry name" value="Transp_IS110-like_N"/>
</dbReference>
<dbReference type="Pfam" id="PF01548">
    <property type="entry name" value="DEDD_Tnp_IS110"/>
    <property type="match status" value="1"/>
</dbReference>
<dbReference type="NCBIfam" id="NF033542">
    <property type="entry name" value="transpos_IS110"/>
    <property type="match status" value="1"/>
</dbReference>
<proteinExistence type="predicted"/>
<dbReference type="AlphaFoldDB" id="A0A418YX38"/>
<dbReference type="PANTHER" id="PTHR33055:SF13">
    <property type="entry name" value="TRANSPOSASE"/>
    <property type="match status" value="1"/>
</dbReference>
<dbReference type="PANTHER" id="PTHR33055">
    <property type="entry name" value="TRANSPOSASE FOR INSERTION SEQUENCE ELEMENT IS1111A"/>
    <property type="match status" value="1"/>
</dbReference>
<protein>
    <submittedName>
        <fullName evidence="3">IS110 family transposase</fullName>
    </submittedName>
</protein>
<dbReference type="OrthoDB" id="8261795at2"/>
<sequence>MMHNICGVDVSKAWLDSWVAQHYCRFASTDEGVGQLLAFCRAHSVGLVVMEASGGIEQTAFLFLWSQGQPCAIANPRAVRSFADAMGHFEKTDRIDAQMIARYADAKKLVATPPPSQDQQRLTALAARLRQVSADLSIQKQRLHSTSDPDALASLKEAVAFFTRQAKALAARIATLVASDPIWAELDKTIRSVKGLADRTVAILLADLPELGTISNKAIAKLAGLAPLANDSGKRHGPRSVRGGRASVRSILFLVADVARKYDTSLADFRQRLLDQGKPKMVVRIALAHKLLVRLNAKARETRTNIAQTI</sequence>
<evidence type="ECO:0000259" key="2">
    <source>
        <dbReference type="Pfam" id="PF02371"/>
    </source>
</evidence>
<evidence type="ECO:0000259" key="1">
    <source>
        <dbReference type="Pfam" id="PF01548"/>
    </source>
</evidence>
<evidence type="ECO:0000313" key="4">
    <source>
        <dbReference type="Proteomes" id="UP000283469"/>
    </source>
</evidence>
<dbReference type="InterPro" id="IPR003346">
    <property type="entry name" value="Transposase_20"/>
</dbReference>
<dbReference type="GO" id="GO:0006313">
    <property type="term" value="P:DNA transposition"/>
    <property type="evidence" value="ECO:0007669"/>
    <property type="project" value="InterPro"/>
</dbReference>
<dbReference type="EMBL" id="QVRA01000002">
    <property type="protein sequence ID" value="RJG57157.1"/>
    <property type="molecule type" value="Genomic_DNA"/>
</dbReference>
<dbReference type="InterPro" id="IPR047650">
    <property type="entry name" value="Transpos_IS110"/>
</dbReference>
<accession>A0A418YX38</accession>